<accession>A0ABR9VQB5</accession>
<dbReference type="PROSITE" id="PS50006">
    <property type="entry name" value="FHA_DOMAIN"/>
    <property type="match status" value="1"/>
</dbReference>
<dbReference type="SMART" id="SM00240">
    <property type="entry name" value="FHA"/>
    <property type="match status" value="1"/>
</dbReference>
<feature type="domain" description="FHA" evidence="2">
    <location>
        <begin position="28"/>
        <end position="76"/>
    </location>
</feature>
<sequence length="141" mass="15222">MSAITLTLLLPGKSVAVQSWTFESERSIRVGRAADNDVVLYSAVVSRHHLELRPEGDGWVAVNLGANGTYMEAETVEELVLKDGMVLRLASSGPKIQIRFQSELSTLERELAKQNAAPAGPGEEQKSPGLHPGDSKETVIN</sequence>
<evidence type="ECO:0000256" key="1">
    <source>
        <dbReference type="SAM" id="MobiDB-lite"/>
    </source>
</evidence>
<dbReference type="InterPro" id="IPR000253">
    <property type="entry name" value="FHA_dom"/>
</dbReference>
<dbReference type="InterPro" id="IPR008984">
    <property type="entry name" value="SMAD_FHA_dom_sf"/>
</dbReference>
<keyword evidence="4" id="KW-1185">Reference proteome</keyword>
<dbReference type="Gene3D" id="2.60.200.20">
    <property type="match status" value="1"/>
</dbReference>
<evidence type="ECO:0000313" key="3">
    <source>
        <dbReference type="EMBL" id="MBE9253543.1"/>
    </source>
</evidence>
<dbReference type="RefSeq" id="WP_190597968.1">
    <property type="nucleotide sequence ID" value="NZ_JADEVV010000014.1"/>
</dbReference>
<dbReference type="SUPFAM" id="SSF49879">
    <property type="entry name" value="SMAD/FHA domain"/>
    <property type="match status" value="1"/>
</dbReference>
<protein>
    <submittedName>
        <fullName evidence="3">FHA domain-containing protein</fullName>
    </submittedName>
</protein>
<dbReference type="EMBL" id="JADEVV010000014">
    <property type="protein sequence ID" value="MBE9253543.1"/>
    <property type="molecule type" value="Genomic_DNA"/>
</dbReference>
<reference evidence="3 4" key="1">
    <citation type="submission" date="2020-10" db="EMBL/GenBank/DDBJ databases">
        <authorList>
            <person name="Castelo-Branco R."/>
            <person name="Eusebio N."/>
            <person name="Adriana R."/>
            <person name="Vieira A."/>
            <person name="Brugerolle De Fraissinette N."/>
            <person name="Rezende De Castro R."/>
            <person name="Schneider M.P."/>
            <person name="Vasconcelos V."/>
            <person name="Leao P.N."/>
        </authorList>
    </citation>
    <scope>NUCLEOTIDE SEQUENCE [LARGE SCALE GENOMIC DNA]</scope>
    <source>
        <strain evidence="3 4">LEGE 00031</strain>
    </source>
</reference>
<name>A0ABR9VQB5_9SYNC</name>
<evidence type="ECO:0000259" key="2">
    <source>
        <dbReference type="PROSITE" id="PS50006"/>
    </source>
</evidence>
<dbReference type="Pfam" id="PF00498">
    <property type="entry name" value="FHA"/>
    <property type="match status" value="1"/>
</dbReference>
<gene>
    <name evidence="3" type="ORF">IQ217_06680</name>
</gene>
<dbReference type="Proteomes" id="UP000658720">
    <property type="component" value="Unassembled WGS sequence"/>
</dbReference>
<proteinExistence type="predicted"/>
<feature type="region of interest" description="Disordered" evidence="1">
    <location>
        <begin position="109"/>
        <end position="141"/>
    </location>
</feature>
<comment type="caution">
    <text evidence="3">The sequence shown here is derived from an EMBL/GenBank/DDBJ whole genome shotgun (WGS) entry which is preliminary data.</text>
</comment>
<organism evidence="3 4">
    <name type="scientific">Synechocystis salina LEGE 00031</name>
    <dbReference type="NCBI Taxonomy" id="1828736"/>
    <lineage>
        <taxon>Bacteria</taxon>
        <taxon>Bacillati</taxon>
        <taxon>Cyanobacteriota</taxon>
        <taxon>Cyanophyceae</taxon>
        <taxon>Synechococcales</taxon>
        <taxon>Merismopediaceae</taxon>
        <taxon>Synechocystis</taxon>
    </lineage>
</organism>
<evidence type="ECO:0000313" key="4">
    <source>
        <dbReference type="Proteomes" id="UP000658720"/>
    </source>
</evidence>